<proteinExistence type="predicted"/>
<name>C5C3L4_BEUC1</name>
<dbReference type="Gene3D" id="2.60.420.10">
    <property type="entry name" value="Maltose phosphorylase, domain 3"/>
    <property type="match status" value="1"/>
</dbReference>
<dbReference type="HOGENOM" id="CLU_009782_0_0_11"/>
<dbReference type="GO" id="GO:0005975">
    <property type="term" value="P:carbohydrate metabolic process"/>
    <property type="evidence" value="ECO:0007669"/>
    <property type="project" value="InterPro"/>
</dbReference>
<dbReference type="EMBL" id="CP001618">
    <property type="protein sequence ID" value="ACQ81923.1"/>
    <property type="molecule type" value="Genomic_DNA"/>
</dbReference>
<dbReference type="CAZy" id="GH78">
    <property type="family name" value="Glycoside Hydrolase Family 78"/>
</dbReference>
<dbReference type="Pfam" id="PF21557">
    <property type="entry name" value="RhaB_D2"/>
    <property type="match status" value="1"/>
</dbReference>
<dbReference type="Pfam" id="PF05592">
    <property type="entry name" value="Bac_rhamnosid"/>
    <property type="match status" value="1"/>
</dbReference>
<sequence length="949" mass="102250">MSDDARFAPAARWIWDDGEPSPRNAWRCFRRTVTIDDDEPDARLRVTADTRYVAYVNGVRVGHGPVRGFPEHWFVDDWEVGHLLRPGANVVAVLVRHDGVATFSSLRARGGLLAQLDLPASSTHVVSDPSWQVATHAGFDARSPRICPQLAFVEVVDGAWQPTWTTDVAEPATDDGWAPATVVGEPGQGPWSRLVARDVPALAEELVRPVRVGSLAFVRAAPTSWTLDARALFDPSSEHHANPSSYVGFLLTAIRVHRPARVRIALPLATSNGRVSGVALDGAWTPVSDLAAGHADLRTLDVDLASGDHWLALDVSAYDHGYPVPVMLEALDGADVALVHPTQGDAATPWVALGPVGAPDPAFERPLAHPALERMTPTPETRGAVVEATAARELGAWPHAARTVPAELAFPASLYGVVVHPSERDAVVVPSAVQALAGGGSAAVPHRPGRDTELVLDLGVEASGFVELELTAPPGVVVDVYGFEYLRDGYREETTGMENALRYTTRTGRQRHVSPVRRGLRYLQLVVRRPDDAAGPVVLHDVAVRSAHYPMPRTGEFSCSDTRLDAIWEMSRRTVVACAEDTFVDCPAYEQAYWVGDAYSSARFASALADVGPLVERCLRLVPGSRGQTPLLGSQVPSGWTNVIPAWTFFWVLACEEHAVRSGDPGFARDLAPDVVAALDAFAEHLDERSLLAIDAWNLLDWAPMDQPNSGVVAHQNCLYVMALDGAARLADAVGLDVGERLRARASAVRAAIAEHLWSPEREAYLDAIHADGRRSDVVSVQTQLFALLAGVGDDSRLARLTSLVVDPPHDLVQIGSPWMSIFRYDALVAAGRADVALADLRRDYGGMLDAGAVTCWEMFPAPDRASLTRSHCHAWSAAPAAFLPNVVLGVRLDGPRRVVVDPQPLGLDWARGAIPLPGGGRVEVAWERRADGTLDVRVDAPDGVEVGR</sequence>
<dbReference type="InterPro" id="IPR008902">
    <property type="entry name" value="Rhamnosid_concanavalin"/>
</dbReference>
<dbReference type="OrthoDB" id="9761045at2"/>
<dbReference type="CAZy" id="CBM67">
    <property type="family name" value="Carbohydrate-Binding Module Family 67"/>
</dbReference>
<organism evidence="4 5">
    <name type="scientific">Beutenbergia cavernae (strain ATCC BAA-8 / DSM 12333 / CCUG 43141 / JCM 11478 / NBRC 16432 / NCIMB 13614 / HKI 0122)</name>
    <dbReference type="NCBI Taxonomy" id="471853"/>
    <lineage>
        <taxon>Bacteria</taxon>
        <taxon>Bacillati</taxon>
        <taxon>Actinomycetota</taxon>
        <taxon>Actinomycetes</taxon>
        <taxon>Micrococcales</taxon>
        <taxon>Beutenbergiaceae</taxon>
        <taxon>Beutenbergia</taxon>
    </lineage>
</organism>
<dbReference type="AlphaFoldDB" id="C5C3L4"/>
<dbReference type="SUPFAM" id="SSF48208">
    <property type="entry name" value="Six-hairpin glycosidases"/>
    <property type="match status" value="1"/>
</dbReference>
<dbReference type="RefSeq" id="WP_015884160.1">
    <property type="nucleotide sequence ID" value="NC_012669.1"/>
</dbReference>
<evidence type="ECO:0000259" key="3">
    <source>
        <dbReference type="Pfam" id="PF21557"/>
    </source>
</evidence>
<dbReference type="InterPro" id="IPR008928">
    <property type="entry name" value="6-hairpin_glycosidase_sf"/>
</dbReference>
<evidence type="ECO:0000313" key="4">
    <source>
        <dbReference type="EMBL" id="ACQ81923.1"/>
    </source>
</evidence>
<feature type="domain" description="Alpha-L-rhamnosidase concanavalin-like" evidence="1">
    <location>
        <begin position="450"/>
        <end position="528"/>
    </location>
</feature>
<protein>
    <submittedName>
        <fullName evidence="4">Alpha-L-rhamnosidase</fullName>
    </submittedName>
</protein>
<dbReference type="eggNOG" id="COG3408">
    <property type="taxonomic scope" value="Bacteria"/>
</dbReference>
<reference evidence="4 5" key="1">
    <citation type="journal article" date="2009" name="Stand. Genomic Sci.">
        <title>Complete genome sequence of Beutenbergia cavernae type strain (HKI 0122).</title>
        <authorList>
            <person name="Land M."/>
            <person name="Pukall R."/>
            <person name="Abt B."/>
            <person name="Goker M."/>
            <person name="Rohde M."/>
            <person name="Glavina Del Rio T."/>
            <person name="Tice H."/>
            <person name="Copeland A."/>
            <person name="Cheng J.F."/>
            <person name="Lucas S."/>
            <person name="Chen F."/>
            <person name="Nolan M."/>
            <person name="Bruce D."/>
            <person name="Goodwin L."/>
            <person name="Pitluck S."/>
            <person name="Ivanova N."/>
            <person name="Mavromatis K."/>
            <person name="Ovchinnikova G."/>
            <person name="Pati A."/>
            <person name="Chen A."/>
            <person name="Palaniappan K."/>
            <person name="Hauser L."/>
            <person name="Chang Y.J."/>
            <person name="Jefferies C.C."/>
            <person name="Saunders E."/>
            <person name="Brettin T."/>
            <person name="Detter J.C."/>
            <person name="Han C."/>
            <person name="Chain P."/>
            <person name="Bristow J."/>
            <person name="Eisen J.A."/>
            <person name="Markowitz V."/>
            <person name="Hugenholtz P."/>
            <person name="Kyrpides N.C."/>
            <person name="Klenk H.P."/>
            <person name="Lapidus A."/>
        </authorList>
    </citation>
    <scope>NUCLEOTIDE SEQUENCE [LARGE SCALE GENOMIC DNA]</scope>
    <source>
        <strain evidence="5">ATCC BAA-8 / DSM 12333 / NBRC 16432</strain>
    </source>
</reference>
<feature type="domain" description="Alpha-L-rhamnosidase six-hairpin glycosidase" evidence="2">
    <location>
        <begin position="553"/>
        <end position="888"/>
    </location>
</feature>
<feature type="domain" description="Alpha-L-rhamnosidase" evidence="3">
    <location>
        <begin position="227"/>
        <end position="375"/>
    </location>
</feature>
<dbReference type="KEGG" id="bcv:Bcav_3681"/>
<accession>C5C3L4</accession>
<dbReference type="PANTHER" id="PTHR34987">
    <property type="entry name" value="C, PUTATIVE (AFU_ORTHOLOGUE AFUA_3G02880)-RELATED"/>
    <property type="match status" value="1"/>
</dbReference>
<evidence type="ECO:0000259" key="2">
    <source>
        <dbReference type="Pfam" id="PF17389"/>
    </source>
</evidence>
<dbReference type="Gene3D" id="1.50.10.10">
    <property type="match status" value="1"/>
</dbReference>
<dbReference type="Gene3D" id="2.60.120.260">
    <property type="entry name" value="Galactose-binding domain-like"/>
    <property type="match status" value="3"/>
</dbReference>
<gene>
    <name evidence="4" type="ordered locus">Bcav_3681</name>
</gene>
<dbReference type="InterPro" id="IPR008979">
    <property type="entry name" value="Galactose-bd-like_sf"/>
</dbReference>
<keyword evidence="5" id="KW-1185">Reference proteome</keyword>
<dbReference type="InterPro" id="IPR012341">
    <property type="entry name" value="6hp_glycosidase-like_sf"/>
</dbReference>
<dbReference type="PANTHER" id="PTHR34987:SF2">
    <property type="entry name" value="B, PUTATIVE (AFU_ORTHOLOGUE AFUA_7G05040)-RELATED"/>
    <property type="match status" value="1"/>
</dbReference>
<dbReference type="SUPFAM" id="SSF49785">
    <property type="entry name" value="Galactose-binding domain-like"/>
    <property type="match status" value="1"/>
</dbReference>
<dbReference type="Proteomes" id="UP000007962">
    <property type="component" value="Chromosome"/>
</dbReference>
<evidence type="ECO:0000313" key="5">
    <source>
        <dbReference type="Proteomes" id="UP000007962"/>
    </source>
</evidence>
<dbReference type="Pfam" id="PF17389">
    <property type="entry name" value="Bac_rhamnosid6H"/>
    <property type="match status" value="1"/>
</dbReference>
<dbReference type="STRING" id="471853.Bcav_3681"/>
<evidence type="ECO:0000259" key="1">
    <source>
        <dbReference type="Pfam" id="PF05592"/>
    </source>
</evidence>
<dbReference type="InterPro" id="IPR035396">
    <property type="entry name" value="Bac_rhamnosid6H"/>
</dbReference>
<dbReference type="InterPro" id="IPR048653">
    <property type="entry name" value="RhaB_D2"/>
</dbReference>